<dbReference type="AlphaFoldDB" id="A0A151WHX8"/>
<dbReference type="EMBL" id="KQ983106">
    <property type="protein sequence ID" value="KYQ47459.1"/>
    <property type="molecule type" value="Genomic_DNA"/>
</dbReference>
<keyword evidence="2" id="KW-1185">Reference proteome</keyword>
<accession>A0A151WHX8</accession>
<reference evidence="1 2" key="1">
    <citation type="submission" date="2015-09" db="EMBL/GenBank/DDBJ databases">
        <title>Trachymyrmex zeteki WGS genome.</title>
        <authorList>
            <person name="Nygaard S."/>
            <person name="Hu H."/>
            <person name="Boomsma J."/>
            <person name="Zhang G."/>
        </authorList>
    </citation>
    <scope>NUCLEOTIDE SEQUENCE [LARGE SCALE GENOMIC DNA]</scope>
    <source>
        <strain evidence="1">Tzet28-1</strain>
        <tissue evidence="1">Whole body</tissue>
    </source>
</reference>
<protein>
    <submittedName>
        <fullName evidence="1">Uncharacterized protein</fullName>
    </submittedName>
</protein>
<dbReference type="Proteomes" id="UP000075809">
    <property type="component" value="Unassembled WGS sequence"/>
</dbReference>
<gene>
    <name evidence="1" type="ORF">ALC60_13580</name>
</gene>
<evidence type="ECO:0000313" key="2">
    <source>
        <dbReference type="Proteomes" id="UP000075809"/>
    </source>
</evidence>
<name>A0A151WHX8_9HYME</name>
<organism evidence="1 2">
    <name type="scientific">Mycetomoellerius zeteki</name>
    <dbReference type="NCBI Taxonomy" id="64791"/>
    <lineage>
        <taxon>Eukaryota</taxon>
        <taxon>Metazoa</taxon>
        <taxon>Ecdysozoa</taxon>
        <taxon>Arthropoda</taxon>
        <taxon>Hexapoda</taxon>
        <taxon>Insecta</taxon>
        <taxon>Pterygota</taxon>
        <taxon>Neoptera</taxon>
        <taxon>Endopterygota</taxon>
        <taxon>Hymenoptera</taxon>
        <taxon>Apocrita</taxon>
        <taxon>Aculeata</taxon>
        <taxon>Formicoidea</taxon>
        <taxon>Formicidae</taxon>
        <taxon>Myrmicinae</taxon>
        <taxon>Mycetomoellerius</taxon>
    </lineage>
</organism>
<sequence>MPSGHNSAFYERGLCSYARFATYESLSTNGEAPSLGVNYSYLERSNASPSQSGKRISRLGTRWRMLARWRTRDKRRDIERNQETSKRLSIVLVIIIGCQSHMVVRFPKNEVPFVSDLALSRKKSPTVDRYCHTASATLRHPPVMLSKGERYRLDCIIIKRDKGRRVSDVTNEPECAFERVLRIGHGELRTEIPSYGVTDREWSRTPRGEFLLGRRGTVRDKTDVLIEVPPLAFPIAELRSAFDRIVLNAYLRAALPRAMHEEPRVIAGIVDE</sequence>
<proteinExistence type="predicted"/>
<evidence type="ECO:0000313" key="1">
    <source>
        <dbReference type="EMBL" id="KYQ47459.1"/>
    </source>
</evidence>